<dbReference type="PANTHER" id="PTHR23513">
    <property type="entry name" value="INTEGRAL MEMBRANE EFFLUX PROTEIN-RELATED"/>
    <property type="match status" value="1"/>
</dbReference>
<dbReference type="InterPro" id="IPR010290">
    <property type="entry name" value="TM_effector"/>
</dbReference>
<gene>
    <name evidence="10" type="ORF">ACFQ1E_06215</name>
</gene>
<evidence type="ECO:0000259" key="9">
    <source>
        <dbReference type="PROSITE" id="PS50850"/>
    </source>
</evidence>
<dbReference type="Gene3D" id="1.20.1250.20">
    <property type="entry name" value="MFS general substrate transporter like domains"/>
    <property type="match status" value="1"/>
</dbReference>
<evidence type="ECO:0000256" key="7">
    <source>
        <dbReference type="SAM" id="MobiDB-lite"/>
    </source>
</evidence>
<feature type="transmembrane region" description="Helical" evidence="8">
    <location>
        <begin position="86"/>
        <end position="104"/>
    </location>
</feature>
<dbReference type="CDD" id="cd06173">
    <property type="entry name" value="MFS_MefA_like"/>
    <property type="match status" value="1"/>
</dbReference>
<dbReference type="PROSITE" id="PS50850">
    <property type="entry name" value="MFS"/>
    <property type="match status" value="1"/>
</dbReference>
<keyword evidence="3" id="KW-1003">Cell membrane</keyword>
<comment type="caution">
    <text evidence="10">The sequence shown here is derived from an EMBL/GenBank/DDBJ whole genome shotgun (WGS) entry which is preliminary data.</text>
</comment>
<protein>
    <submittedName>
        <fullName evidence="10">MFS transporter</fullName>
    </submittedName>
</protein>
<accession>A0ABW3H3C2</accession>
<evidence type="ECO:0000256" key="2">
    <source>
        <dbReference type="ARBA" id="ARBA00022448"/>
    </source>
</evidence>
<organism evidence="10 11">
    <name type="scientific">Sphingomonas canadensis</name>
    <dbReference type="NCBI Taxonomy" id="1219257"/>
    <lineage>
        <taxon>Bacteria</taxon>
        <taxon>Pseudomonadati</taxon>
        <taxon>Pseudomonadota</taxon>
        <taxon>Alphaproteobacteria</taxon>
        <taxon>Sphingomonadales</taxon>
        <taxon>Sphingomonadaceae</taxon>
        <taxon>Sphingomonas</taxon>
    </lineage>
</organism>
<dbReference type="Proteomes" id="UP001596977">
    <property type="component" value="Unassembled WGS sequence"/>
</dbReference>
<dbReference type="RefSeq" id="WP_264943271.1">
    <property type="nucleotide sequence ID" value="NZ_JAPDRA010000002.1"/>
</dbReference>
<feature type="transmembrane region" description="Helical" evidence="8">
    <location>
        <begin position="319"/>
        <end position="338"/>
    </location>
</feature>
<dbReference type="InterPro" id="IPR036259">
    <property type="entry name" value="MFS_trans_sf"/>
</dbReference>
<keyword evidence="6 8" id="KW-0472">Membrane</keyword>
<keyword evidence="4 8" id="KW-0812">Transmembrane</keyword>
<evidence type="ECO:0000256" key="6">
    <source>
        <dbReference type="ARBA" id="ARBA00023136"/>
    </source>
</evidence>
<evidence type="ECO:0000313" key="11">
    <source>
        <dbReference type="Proteomes" id="UP001596977"/>
    </source>
</evidence>
<proteinExistence type="predicted"/>
<feature type="transmembrane region" description="Helical" evidence="8">
    <location>
        <begin position="350"/>
        <end position="373"/>
    </location>
</feature>
<dbReference type="EMBL" id="JBHTJG010000002">
    <property type="protein sequence ID" value="MFD0945928.1"/>
    <property type="molecule type" value="Genomic_DNA"/>
</dbReference>
<evidence type="ECO:0000256" key="5">
    <source>
        <dbReference type="ARBA" id="ARBA00022989"/>
    </source>
</evidence>
<sequence>MAPASHAPDSGAVPSPLSIPIFRAVWAANLAANLGGMIQSVGAAWTMVALAGSPQLVALVPVSISLPIVLLALLSGAVADNFNRRHVMLAAQGFLFCVSIGLALCSWFGLLSPWLLLGFTFLVGCGTALNSPSWHTSVSEMVPRAALHSAVALNSMAFNIARTLGPAIGGVIVATLGATAAFLVNAVSYFWLAAVLLRWRPATPERTTPREPIRAAMAAGVRYVAMSPHLTMVLGRTLLFGSGLAGVSALLPVIARDLMGGGPSTFGMMLGAFGLGAVGGAAASGRLRRRFSNETIVRLASLALVLSTAAVGVSRNMVFTLPALMLGGASWLLALSTFNATMQLAAPRWVVARALSVYQMCAFGGLAAGSWGFGWVAEHHGIVTAIFAAAGWQAVSALVGLRMPLPKVDDLNLDPLRDWREPETSVPVEPRSGPVVVLIEYRIAPGDVPAFLAAMSERRRVRRRDGAYGWSLLHDLSDAELWLERYHVPTWVDYVRHNQRRTHADAANFARILEYHRGEERPRVRRMLEVETGPPPRDTGPHELPGTV</sequence>
<keyword evidence="2" id="KW-0813">Transport</keyword>
<feature type="region of interest" description="Disordered" evidence="7">
    <location>
        <begin position="528"/>
        <end position="548"/>
    </location>
</feature>
<evidence type="ECO:0000256" key="4">
    <source>
        <dbReference type="ARBA" id="ARBA00022692"/>
    </source>
</evidence>
<feature type="transmembrane region" description="Helical" evidence="8">
    <location>
        <begin position="296"/>
        <end position="313"/>
    </location>
</feature>
<comment type="subcellular location">
    <subcellularLocation>
        <location evidence="1">Cell membrane</location>
        <topology evidence="1">Multi-pass membrane protein</topology>
    </subcellularLocation>
</comment>
<dbReference type="InterPro" id="IPR020846">
    <property type="entry name" value="MFS_dom"/>
</dbReference>
<reference evidence="11" key="1">
    <citation type="journal article" date="2019" name="Int. J. Syst. Evol. Microbiol.">
        <title>The Global Catalogue of Microorganisms (GCM) 10K type strain sequencing project: providing services to taxonomists for standard genome sequencing and annotation.</title>
        <authorList>
            <consortium name="The Broad Institute Genomics Platform"/>
            <consortium name="The Broad Institute Genome Sequencing Center for Infectious Disease"/>
            <person name="Wu L."/>
            <person name="Ma J."/>
        </authorList>
    </citation>
    <scope>NUCLEOTIDE SEQUENCE [LARGE SCALE GENOMIC DNA]</scope>
    <source>
        <strain evidence="11">CCUG 62982</strain>
    </source>
</reference>
<dbReference type="SUPFAM" id="SSF103473">
    <property type="entry name" value="MFS general substrate transporter"/>
    <property type="match status" value="1"/>
</dbReference>
<evidence type="ECO:0000313" key="10">
    <source>
        <dbReference type="EMBL" id="MFD0945928.1"/>
    </source>
</evidence>
<dbReference type="Pfam" id="PF05977">
    <property type="entry name" value="MFS_3"/>
    <property type="match status" value="1"/>
</dbReference>
<feature type="transmembrane region" description="Helical" evidence="8">
    <location>
        <begin position="379"/>
        <end position="401"/>
    </location>
</feature>
<evidence type="ECO:0000256" key="1">
    <source>
        <dbReference type="ARBA" id="ARBA00004651"/>
    </source>
</evidence>
<dbReference type="PANTHER" id="PTHR23513:SF11">
    <property type="entry name" value="STAPHYLOFERRIN A TRANSPORTER"/>
    <property type="match status" value="1"/>
</dbReference>
<feature type="transmembrane region" description="Helical" evidence="8">
    <location>
        <begin position="266"/>
        <end position="284"/>
    </location>
</feature>
<name>A0ABW3H3C2_9SPHN</name>
<evidence type="ECO:0000256" key="8">
    <source>
        <dbReference type="SAM" id="Phobius"/>
    </source>
</evidence>
<keyword evidence="5 8" id="KW-1133">Transmembrane helix</keyword>
<feature type="domain" description="Major facilitator superfamily (MFS) profile" evidence="9">
    <location>
        <begin position="21"/>
        <end position="408"/>
    </location>
</feature>
<evidence type="ECO:0000256" key="3">
    <source>
        <dbReference type="ARBA" id="ARBA00022475"/>
    </source>
</evidence>
<feature type="transmembrane region" description="Helical" evidence="8">
    <location>
        <begin position="56"/>
        <end position="74"/>
    </location>
</feature>
<feature type="transmembrane region" description="Helical" evidence="8">
    <location>
        <begin position="167"/>
        <end position="197"/>
    </location>
</feature>
<keyword evidence="11" id="KW-1185">Reference proteome</keyword>
<feature type="transmembrane region" description="Helical" evidence="8">
    <location>
        <begin position="233"/>
        <end position="254"/>
    </location>
</feature>